<comment type="catalytic activity">
    <reaction evidence="3">
        <text>a (2E,4Z)-dienoyl-CoA + NADPH + H(+) = a 4,5-saturated-(3E)-enoyl-CoA + NADP(+)</text>
        <dbReference type="Rhea" id="RHEA:61892"/>
        <dbReference type="ChEBI" id="CHEBI:15378"/>
        <dbReference type="ChEBI" id="CHEBI:57783"/>
        <dbReference type="ChEBI" id="CHEBI:58349"/>
        <dbReference type="ChEBI" id="CHEBI:85099"/>
        <dbReference type="ChEBI" id="CHEBI:85493"/>
        <dbReference type="EC" id="1.3.1.124"/>
    </reaction>
</comment>
<dbReference type="EC" id="1.3.1.124" evidence="1"/>
<comment type="catalytic activity">
    <reaction evidence="2">
        <text>a (2E,4E)-dienoyl-CoA + NADPH + H(+) = a 4,5-saturated-(3E)-enoyl-CoA + NADP(+)</text>
        <dbReference type="Rhea" id="RHEA:45912"/>
        <dbReference type="ChEBI" id="CHEBI:15378"/>
        <dbReference type="ChEBI" id="CHEBI:57783"/>
        <dbReference type="ChEBI" id="CHEBI:58349"/>
        <dbReference type="ChEBI" id="CHEBI:85101"/>
        <dbReference type="ChEBI" id="CHEBI:85493"/>
        <dbReference type="EC" id="1.3.1.124"/>
    </reaction>
</comment>
<proteinExistence type="predicted"/>
<reference evidence="5" key="1">
    <citation type="submission" date="2023-02" db="EMBL/GenBank/DDBJ databases">
        <title>Genome of toxic invasive species Heracleum sosnowskyi carries increased number of genes despite the absence of recent whole-genome duplications.</title>
        <authorList>
            <person name="Schelkunov M."/>
            <person name="Shtratnikova V."/>
            <person name="Makarenko M."/>
            <person name="Klepikova A."/>
            <person name="Omelchenko D."/>
            <person name="Novikova G."/>
            <person name="Obukhova E."/>
            <person name="Bogdanov V."/>
            <person name="Penin A."/>
            <person name="Logacheva M."/>
        </authorList>
    </citation>
    <scope>NUCLEOTIDE SEQUENCE</scope>
    <source>
        <strain evidence="5">Hsosn_3</strain>
        <tissue evidence="5">Leaf</tissue>
    </source>
</reference>
<organism evidence="5 6">
    <name type="scientific">Heracleum sosnowskyi</name>
    <dbReference type="NCBI Taxonomy" id="360622"/>
    <lineage>
        <taxon>Eukaryota</taxon>
        <taxon>Viridiplantae</taxon>
        <taxon>Streptophyta</taxon>
        <taxon>Embryophyta</taxon>
        <taxon>Tracheophyta</taxon>
        <taxon>Spermatophyta</taxon>
        <taxon>Magnoliopsida</taxon>
        <taxon>eudicotyledons</taxon>
        <taxon>Gunneridae</taxon>
        <taxon>Pentapetalae</taxon>
        <taxon>asterids</taxon>
        <taxon>campanulids</taxon>
        <taxon>Apiales</taxon>
        <taxon>Apiaceae</taxon>
        <taxon>Apioideae</taxon>
        <taxon>apioid superclade</taxon>
        <taxon>Tordylieae</taxon>
        <taxon>Tordyliinae</taxon>
        <taxon>Heracleum</taxon>
    </lineage>
</organism>
<dbReference type="InterPro" id="IPR045017">
    <property type="entry name" value="DECR2-like"/>
</dbReference>
<evidence type="ECO:0000256" key="1">
    <source>
        <dbReference type="ARBA" id="ARBA00026117"/>
    </source>
</evidence>
<protein>
    <recommendedName>
        <fullName evidence="1">2,4-dienoyl-CoA reductase [(3E)-enoyl-CoA-producing]</fullName>
        <ecNumber evidence="1">1.3.1.124</ecNumber>
    </recommendedName>
</protein>
<dbReference type="GO" id="GO:0008670">
    <property type="term" value="F:2,4-dienoyl-CoA reductase (NADPH) activity"/>
    <property type="evidence" value="ECO:0007669"/>
    <property type="project" value="InterPro"/>
</dbReference>
<dbReference type="CDD" id="cd05369">
    <property type="entry name" value="TER_DECR_SDR_a"/>
    <property type="match status" value="1"/>
</dbReference>
<feature type="region of interest" description="Disordered" evidence="4">
    <location>
        <begin position="281"/>
        <end position="304"/>
    </location>
</feature>
<comment type="caution">
    <text evidence="5">The sequence shown here is derived from an EMBL/GenBank/DDBJ whole genome shotgun (WGS) entry which is preliminary data.</text>
</comment>
<dbReference type="PANTHER" id="PTHR43296:SF10">
    <property type="entry name" value="2,4-DIENOYL-COA REDUCTASE [(3E)-ENOYL-COA-PRODUCING]"/>
    <property type="match status" value="1"/>
</dbReference>
<reference evidence="5" key="2">
    <citation type="submission" date="2023-05" db="EMBL/GenBank/DDBJ databases">
        <authorList>
            <person name="Schelkunov M.I."/>
        </authorList>
    </citation>
    <scope>NUCLEOTIDE SEQUENCE</scope>
    <source>
        <strain evidence="5">Hsosn_3</strain>
        <tissue evidence="5">Leaf</tissue>
    </source>
</reference>
<dbReference type="Proteomes" id="UP001237642">
    <property type="component" value="Unassembled WGS sequence"/>
</dbReference>
<feature type="compositionally biased region" description="Basic and acidic residues" evidence="4">
    <location>
        <begin position="281"/>
        <end position="294"/>
    </location>
</feature>
<sequence length="304" mass="32049">MESSFSSSSRSPFKGDILKGQVAVLTGGGSGIGYGIAEELGKHGASISIMGRRKHVVDSAVSILTSLGIPAIGIVGDVRKKDDVVKVLDATIEHFGKLDILVNAAAGNFLVPAEDLSPNGFRTVIDIDAVGTFTVCHEALKYLKKGGPGRDPSKGGLIINISATLHYTATWYQIHVSAAKAAVDSITRSLALEWGTDYDIRVNGIAPGPIGDTAGASKLAPEEIESSIPSDPLFKLGEKWDIAMAALYLACDAGKYINGTTLVLDGGLWLSNPRPMPKEAVKQLSRTVEKRSRETPVGLPNSKL</sequence>
<dbReference type="EMBL" id="JAUIZM010000007">
    <property type="protein sequence ID" value="KAK1375719.1"/>
    <property type="molecule type" value="Genomic_DNA"/>
</dbReference>
<dbReference type="AlphaFoldDB" id="A0AAD8HZI8"/>
<dbReference type="PANTHER" id="PTHR43296">
    <property type="entry name" value="PEROXISOMAL 2,4-DIENOYL-COA REDUCTASE"/>
    <property type="match status" value="1"/>
</dbReference>
<dbReference type="SUPFAM" id="SSF51735">
    <property type="entry name" value="NAD(P)-binding Rossmann-fold domains"/>
    <property type="match status" value="1"/>
</dbReference>
<dbReference type="InterPro" id="IPR002347">
    <property type="entry name" value="SDR_fam"/>
</dbReference>
<gene>
    <name evidence="5" type="ORF">POM88_031912</name>
</gene>
<dbReference type="GO" id="GO:0005777">
    <property type="term" value="C:peroxisome"/>
    <property type="evidence" value="ECO:0007669"/>
    <property type="project" value="TreeGrafter"/>
</dbReference>
<evidence type="ECO:0000313" key="6">
    <source>
        <dbReference type="Proteomes" id="UP001237642"/>
    </source>
</evidence>
<dbReference type="GO" id="GO:0009062">
    <property type="term" value="P:fatty acid catabolic process"/>
    <property type="evidence" value="ECO:0007669"/>
    <property type="project" value="InterPro"/>
</dbReference>
<evidence type="ECO:0000256" key="4">
    <source>
        <dbReference type="SAM" id="MobiDB-lite"/>
    </source>
</evidence>
<dbReference type="InterPro" id="IPR036291">
    <property type="entry name" value="NAD(P)-bd_dom_sf"/>
</dbReference>
<evidence type="ECO:0000256" key="2">
    <source>
        <dbReference type="ARBA" id="ARBA00048009"/>
    </source>
</evidence>
<evidence type="ECO:0000256" key="3">
    <source>
        <dbReference type="ARBA" id="ARBA00048340"/>
    </source>
</evidence>
<dbReference type="PRINTS" id="PR00080">
    <property type="entry name" value="SDRFAMILY"/>
</dbReference>
<dbReference type="FunFam" id="3.40.50.720:FF:000084">
    <property type="entry name" value="Short-chain dehydrogenase reductase"/>
    <property type="match status" value="1"/>
</dbReference>
<keyword evidence="6" id="KW-1185">Reference proteome</keyword>
<accession>A0AAD8HZI8</accession>
<dbReference type="Pfam" id="PF13561">
    <property type="entry name" value="adh_short_C2"/>
    <property type="match status" value="1"/>
</dbReference>
<dbReference type="Gene3D" id="3.40.50.720">
    <property type="entry name" value="NAD(P)-binding Rossmann-like Domain"/>
    <property type="match status" value="1"/>
</dbReference>
<evidence type="ECO:0000313" key="5">
    <source>
        <dbReference type="EMBL" id="KAK1375719.1"/>
    </source>
</evidence>
<name>A0AAD8HZI8_9APIA</name>
<dbReference type="PRINTS" id="PR00081">
    <property type="entry name" value="GDHRDH"/>
</dbReference>
<dbReference type="GO" id="GO:0016616">
    <property type="term" value="F:oxidoreductase activity, acting on the CH-OH group of donors, NAD or NADP as acceptor"/>
    <property type="evidence" value="ECO:0007669"/>
    <property type="project" value="UniProtKB-ARBA"/>
</dbReference>